<keyword evidence="4 12" id="KW-0347">Helicase</keyword>
<keyword evidence="5" id="KW-0067">ATP-binding</keyword>
<dbReference type="Pfam" id="PF23235">
    <property type="entry name" value="WHD_3rd_Lhr"/>
    <property type="match status" value="1"/>
</dbReference>
<dbReference type="InterPro" id="IPR055369">
    <property type="entry name" value="WH2_Lhr"/>
</dbReference>
<evidence type="ECO:0000256" key="5">
    <source>
        <dbReference type="ARBA" id="ARBA00022840"/>
    </source>
</evidence>
<dbReference type="GO" id="GO:0003677">
    <property type="term" value="F:DNA binding"/>
    <property type="evidence" value="ECO:0007669"/>
    <property type="project" value="UniProtKB-KW"/>
</dbReference>
<dbReference type="Proteomes" id="UP000516117">
    <property type="component" value="Chromosome"/>
</dbReference>
<dbReference type="AlphaFoldDB" id="A0A7H0H9I3"/>
<dbReference type="SMART" id="SM00490">
    <property type="entry name" value="HELICc"/>
    <property type="match status" value="1"/>
</dbReference>
<dbReference type="GO" id="GO:0005524">
    <property type="term" value="F:ATP binding"/>
    <property type="evidence" value="ECO:0007669"/>
    <property type="project" value="UniProtKB-KW"/>
</dbReference>
<evidence type="ECO:0000259" key="11">
    <source>
        <dbReference type="PROSITE" id="PS51194"/>
    </source>
</evidence>
<dbReference type="SMART" id="SM00487">
    <property type="entry name" value="DEXDc"/>
    <property type="match status" value="1"/>
</dbReference>
<dbReference type="InterPro" id="IPR045628">
    <property type="entry name" value="Lhr_WH_dom"/>
</dbReference>
<sequence length="1273" mass="135657">MQADAWRSIADGDHSLVVAPTGSGKTLAAFLWAIDSLTTREHPQAGTTVVYLSPLKALGVDVARNLQAPLTGIELAAARLGQPFQRPSIGVRTGDTPASERARLIRRPPDILITTPESLYLMLTSAARSTLTSVTTVIIDEIHAVAGTKRGTHLALSLERLDALVGRDVQRVALSATVRPIDRVASFLGGDRAVTVVAPPAHKLWDVTVRVPVPDLANPGPPPGAEPLDPLLSGGGTDTLTVGAQSGNSLWPHIEQEIYETVKAGRSTLVFTNGRRTAERLTGRLNELWAAEHDPSTLPPPPPRPPAQLMAASGTVRGAPATIARAHHGSVSKEQRADIESALKAGDLKCVVATSSLELGIDMGAVDRVIQVASPPSVASALQRVGRAGHEVGAVSVGDIYPMFRADLAPAVVATEHMLAGDIEELRVPRNPLDVLAQQTVAAAAAAGDAGLDVDEWFRCVTRSLPYRALTDDLFASVVELLTGAFPSADFGSLRARLVHGDDNRLYARPGALRLAATSGGTIPDRGLYGVFLAGDESGARRVGELDEEMVYESRVGDVFALGASSWRIEEITRDQVRVTPAPGNTGRLPFWKGDDDGRPAEFGRNIGRFHREVVKDRTRLERDYVDDDTRANLLTYLDEQRTATGVLPDERTIVVERFRDELGDWRVVLHSPIGKRVLAAWALVIGEALTRTGGVDAHPVAGDDGIVLRLPDSDVAETVASLVVADPDEVADIVATAVGGTALFAGRFRECAARALLLPRPDPRRRAPLWQQRKRAAQLLEVARQYPRFPIVLEAVREVTQDVYDVPALVELMRGLATGSVRLVEVVTEQPSPFAASLLFRYPGAFIYDGDIPLAERRAALLSMDPDLLAAALGTLDLREVLDPDVVAEVVGELQHTAGERRVATVEQLADLLRLLGPVPLAALPAHVADGAAAADLIAELGPRGALVRLAGADHLTAPSDLGLLRDALGIPVPAGHSAPASAGRDPLTQLLSRYARTHGPFTAGEAAATFGIGPATAAAILDREAAERRLTTGRFTPGVTETEYVDVEVLRRLRSRSLARARAEVQPVSQSAFARFLAEHQGLDERPTSSADEVLLALQRLAGVALPASAWETHVLPARLSGYQPAHLDALIAEGEVVIRFRGSAGPNDPLVALLPADDLDLLAPSPEAPARSPWPWPARSRAETARSPRWARPPPASRPSGWPPRRGCSRRPRWPRSGPASAAPAPAPTRRRARPRGTGRGCPGWAGCRWPGPGGASPAWPAGTGCRPIR</sequence>
<dbReference type="Gene3D" id="3.40.50.300">
    <property type="entry name" value="P-loop containing nucleotide triphosphate hydrolases"/>
    <property type="match status" value="2"/>
</dbReference>
<dbReference type="PROSITE" id="PS51192">
    <property type="entry name" value="HELICASE_ATP_BIND_1"/>
    <property type="match status" value="1"/>
</dbReference>
<dbReference type="PANTHER" id="PTHR47962">
    <property type="entry name" value="ATP-DEPENDENT HELICASE LHR-RELATED-RELATED"/>
    <property type="match status" value="1"/>
</dbReference>
<keyword evidence="3" id="KW-0378">Hydrolase</keyword>
<evidence type="ECO:0000256" key="1">
    <source>
        <dbReference type="ARBA" id="ARBA00022741"/>
    </source>
</evidence>
<evidence type="ECO:0000256" key="9">
    <source>
        <dbReference type="SAM" id="MobiDB-lite"/>
    </source>
</evidence>
<feature type="compositionally biased region" description="Low complexity" evidence="9">
    <location>
        <begin position="1218"/>
        <end position="1227"/>
    </location>
</feature>
<evidence type="ECO:0000313" key="13">
    <source>
        <dbReference type="Proteomes" id="UP000516117"/>
    </source>
</evidence>
<feature type="domain" description="Helicase C-terminal" evidence="11">
    <location>
        <begin position="253"/>
        <end position="434"/>
    </location>
</feature>
<accession>A0A7H0H9I3</accession>
<reference evidence="12 13" key="1">
    <citation type="submission" date="2020-08" db="EMBL/GenBank/DDBJ databases">
        <title>Genome sequence of Tessaracoccus defluvii JCM 17540T.</title>
        <authorList>
            <person name="Hyun D.-W."/>
            <person name="Bae J.-W."/>
        </authorList>
    </citation>
    <scope>NUCLEOTIDE SEQUENCE [LARGE SCALE GENOMIC DNA]</scope>
    <source>
        <strain evidence="12 13">JCM 17540</strain>
    </source>
</reference>
<feature type="domain" description="Helicase ATP-binding" evidence="10">
    <location>
        <begin position="6"/>
        <end position="196"/>
    </location>
</feature>
<dbReference type="Pfam" id="PF00271">
    <property type="entry name" value="Helicase_C"/>
    <property type="match status" value="1"/>
</dbReference>
<keyword evidence="2" id="KW-0227">DNA damage</keyword>
<keyword evidence="7" id="KW-0234">DNA repair</keyword>
<evidence type="ECO:0000256" key="2">
    <source>
        <dbReference type="ARBA" id="ARBA00022763"/>
    </source>
</evidence>
<dbReference type="CDD" id="cd17922">
    <property type="entry name" value="DEXHc_LHR-like"/>
    <property type="match status" value="1"/>
</dbReference>
<dbReference type="Pfam" id="PF00270">
    <property type="entry name" value="DEAD"/>
    <property type="match status" value="1"/>
</dbReference>
<dbReference type="InterPro" id="IPR027417">
    <property type="entry name" value="P-loop_NTPase"/>
</dbReference>
<dbReference type="KEGG" id="tdf:H9L22_08045"/>
<gene>
    <name evidence="12" type="ORF">H9L22_08045</name>
</gene>
<dbReference type="InterPro" id="IPR055368">
    <property type="entry name" value="WH3_Lhr"/>
</dbReference>
<evidence type="ECO:0000256" key="8">
    <source>
        <dbReference type="ARBA" id="ARBA00023235"/>
    </source>
</evidence>
<keyword evidence="1" id="KW-0547">Nucleotide-binding</keyword>
<evidence type="ECO:0000259" key="10">
    <source>
        <dbReference type="PROSITE" id="PS51192"/>
    </source>
</evidence>
<dbReference type="InterPro" id="IPR001650">
    <property type="entry name" value="Helicase_C-like"/>
</dbReference>
<dbReference type="InterPro" id="IPR011545">
    <property type="entry name" value="DEAD/DEAH_box_helicase_dom"/>
</dbReference>
<dbReference type="Pfam" id="PF23236">
    <property type="entry name" value="WHD_2nd_Lhr"/>
    <property type="match status" value="1"/>
</dbReference>
<dbReference type="RefSeq" id="WP_187722292.1">
    <property type="nucleotide sequence ID" value="NZ_CP060789.1"/>
</dbReference>
<keyword evidence="13" id="KW-1185">Reference proteome</keyword>
<evidence type="ECO:0000256" key="7">
    <source>
        <dbReference type="ARBA" id="ARBA00023204"/>
    </source>
</evidence>
<dbReference type="Pfam" id="PF08494">
    <property type="entry name" value="DEAD_assoc"/>
    <property type="match status" value="1"/>
</dbReference>
<name>A0A7H0H9I3_9ACTN</name>
<dbReference type="GO" id="GO:0006281">
    <property type="term" value="P:DNA repair"/>
    <property type="evidence" value="ECO:0007669"/>
    <property type="project" value="UniProtKB-KW"/>
</dbReference>
<dbReference type="EMBL" id="CP060789">
    <property type="protein sequence ID" value="QNP57199.1"/>
    <property type="molecule type" value="Genomic_DNA"/>
</dbReference>
<dbReference type="InterPro" id="IPR013701">
    <property type="entry name" value="Lhr-like_DEAD/DEAH_assoc"/>
</dbReference>
<proteinExistence type="predicted"/>
<protein>
    <submittedName>
        <fullName evidence="12">DEAD/DEAH box helicase</fullName>
    </submittedName>
</protein>
<dbReference type="PROSITE" id="PS51194">
    <property type="entry name" value="HELICASE_CTER"/>
    <property type="match status" value="1"/>
</dbReference>
<dbReference type="InterPro" id="IPR014001">
    <property type="entry name" value="Helicase_ATP-bd"/>
</dbReference>
<dbReference type="SUPFAM" id="SSF52540">
    <property type="entry name" value="P-loop containing nucleoside triphosphate hydrolases"/>
    <property type="match status" value="1"/>
</dbReference>
<dbReference type="Pfam" id="PF19306">
    <property type="entry name" value="WHD_Lhr"/>
    <property type="match status" value="1"/>
</dbReference>
<evidence type="ECO:0000313" key="12">
    <source>
        <dbReference type="EMBL" id="QNP57199.1"/>
    </source>
</evidence>
<dbReference type="GO" id="GO:0016887">
    <property type="term" value="F:ATP hydrolysis activity"/>
    <property type="evidence" value="ECO:0007669"/>
    <property type="project" value="TreeGrafter"/>
</dbReference>
<dbReference type="PANTHER" id="PTHR47962:SF5">
    <property type="entry name" value="ATP-DEPENDENT HELICASE LHR-RELATED"/>
    <property type="match status" value="1"/>
</dbReference>
<keyword evidence="8" id="KW-0413">Isomerase</keyword>
<feature type="compositionally biased region" description="Low complexity" evidence="9">
    <location>
        <begin position="1167"/>
        <end position="1182"/>
    </location>
</feature>
<organism evidence="12 13">
    <name type="scientific">Tessaracoccus defluvii</name>
    <dbReference type="NCBI Taxonomy" id="1285901"/>
    <lineage>
        <taxon>Bacteria</taxon>
        <taxon>Bacillati</taxon>
        <taxon>Actinomycetota</taxon>
        <taxon>Actinomycetes</taxon>
        <taxon>Propionibacteriales</taxon>
        <taxon>Propionibacteriaceae</taxon>
        <taxon>Tessaracoccus</taxon>
    </lineage>
</organism>
<evidence type="ECO:0000256" key="4">
    <source>
        <dbReference type="ARBA" id="ARBA00022806"/>
    </source>
</evidence>
<dbReference type="InterPro" id="IPR052511">
    <property type="entry name" value="ATP-dep_Helicase"/>
</dbReference>
<keyword evidence="6" id="KW-0238">DNA-binding</keyword>
<feature type="region of interest" description="Disordered" evidence="9">
    <location>
        <begin position="1167"/>
        <end position="1273"/>
    </location>
</feature>
<evidence type="ECO:0000256" key="6">
    <source>
        <dbReference type="ARBA" id="ARBA00023125"/>
    </source>
</evidence>
<dbReference type="GO" id="GO:0004386">
    <property type="term" value="F:helicase activity"/>
    <property type="evidence" value="ECO:0007669"/>
    <property type="project" value="UniProtKB-KW"/>
</dbReference>
<evidence type="ECO:0000256" key="3">
    <source>
        <dbReference type="ARBA" id="ARBA00022801"/>
    </source>
</evidence>